<evidence type="ECO:0000256" key="1">
    <source>
        <dbReference type="ARBA" id="ARBA00009477"/>
    </source>
</evidence>
<evidence type="ECO:0000259" key="4">
    <source>
        <dbReference type="Pfam" id="PF25876"/>
    </source>
</evidence>
<dbReference type="PANTHER" id="PTHR30469">
    <property type="entry name" value="MULTIDRUG RESISTANCE PROTEIN MDTA"/>
    <property type="match status" value="1"/>
</dbReference>
<dbReference type="EMBL" id="CP053073">
    <property type="protein sequence ID" value="QJR14578.1"/>
    <property type="molecule type" value="Genomic_DNA"/>
</dbReference>
<dbReference type="Gene3D" id="2.40.50.100">
    <property type="match status" value="1"/>
</dbReference>
<dbReference type="AlphaFoldDB" id="A0A6M4H6K5"/>
<feature type="compositionally biased region" description="Basic and acidic residues" evidence="2">
    <location>
        <begin position="312"/>
        <end position="326"/>
    </location>
</feature>
<dbReference type="Pfam" id="PF25876">
    <property type="entry name" value="HH_MFP_RND"/>
    <property type="match status" value="1"/>
</dbReference>
<keyword evidence="8" id="KW-1185">Reference proteome</keyword>
<gene>
    <name evidence="7" type="primary">mdtA_2</name>
    <name evidence="7" type="ORF">DSM104440_01379</name>
</gene>
<comment type="similarity">
    <text evidence="1">Belongs to the membrane fusion protein (MFP) (TC 8.A.1) family.</text>
</comment>
<accession>A0A6M4H6K5</accession>
<dbReference type="NCBIfam" id="TIGR01730">
    <property type="entry name" value="RND_mfp"/>
    <property type="match status" value="1"/>
</dbReference>
<feature type="domain" description="CusB-like beta-barrel" evidence="6">
    <location>
        <begin position="214"/>
        <end position="290"/>
    </location>
</feature>
<reference evidence="7 8" key="1">
    <citation type="submission" date="2020-04" db="EMBL/GenBank/DDBJ databases">
        <title>Usitatibacter rugosus gen. nov., sp. nov. and Usitatibacter palustris sp. nov., novel members of Usitatibacteraceae fam. nov. within the order Nitrosomonadales isolated from soil.</title>
        <authorList>
            <person name="Huber K.J."/>
            <person name="Neumann-Schaal M."/>
            <person name="Geppert A."/>
            <person name="Luckner M."/>
            <person name="Wanner G."/>
            <person name="Overmann J."/>
        </authorList>
    </citation>
    <scope>NUCLEOTIDE SEQUENCE [LARGE SCALE GENOMIC DNA]</scope>
    <source>
        <strain evidence="7 8">Swamp67</strain>
    </source>
</reference>
<dbReference type="InterPro" id="IPR006143">
    <property type="entry name" value="RND_pump_MFP"/>
</dbReference>
<keyword evidence="3" id="KW-0732">Signal</keyword>
<dbReference type="Pfam" id="PF25917">
    <property type="entry name" value="BSH_RND"/>
    <property type="match status" value="1"/>
</dbReference>
<dbReference type="InterPro" id="IPR058625">
    <property type="entry name" value="MdtA-like_BSH"/>
</dbReference>
<evidence type="ECO:0000313" key="8">
    <source>
        <dbReference type="Proteomes" id="UP000503096"/>
    </source>
</evidence>
<dbReference type="GO" id="GO:0015562">
    <property type="term" value="F:efflux transmembrane transporter activity"/>
    <property type="evidence" value="ECO:0007669"/>
    <property type="project" value="TreeGrafter"/>
</dbReference>
<feature type="chain" id="PRO_5026680525" evidence="3">
    <location>
        <begin position="25"/>
        <end position="416"/>
    </location>
</feature>
<proteinExistence type="inferred from homology"/>
<dbReference type="Gene3D" id="1.10.287.470">
    <property type="entry name" value="Helix hairpin bin"/>
    <property type="match status" value="1"/>
</dbReference>
<dbReference type="InterPro" id="IPR058792">
    <property type="entry name" value="Beta-barrel_RND_2"/>
</dbReference>
<dbReference type="SUPFAM" id="SSF111369">
    <property type="entry name" value="HlyD-like secretion proteins"/>
    <property type="match status" value="1"/>
</dbReference>
<evidence type="ECO:0000313" key="7">
    <source>
        <dbReference type="EMBL" id="QJR14578.1"/>
    </source>
</evidence>
<organism evidence="7 8">
    <name type="scientific">Usitatibacter palustris</name>
    <dbReference type="NCBI Taxonomy" id="2732487"/>
    <lineage>
        <taxon>Bacteria</taxon>
        <taxon>Pseudomonadati</taxon>
        <taxon>Pseudomonadota</taxon>
        <taxon>Betaproteobacteria</taxon>
        <taxon>Nitrosomonadales</taxon>
        <taxon>Usitatibacteraceae</taxon>
        <taxon>Usitatibacter</taxon>
    </lineage>
</organism>
<feature type="signal peptide" evidence="3">
    <location>
        <begin position="1"/>
        <end position="24"/>
    </location>
</feature>
<sequence length="416" mass="43824">MKKLLRPGVLIPLALVLISLGAWAVWKNQGGQDPAERWRLDTADRGDVVQVITANGNLNPVTSVSVGTQVSGTILRLHADFNSEVKQGQLLAELDPSLFNAAVASSSANLNSASAALRLAETKEARTRALVGKGFISQAELDVNVQELDAARAQVEVAKAQVSRDKTNLGYATIRSPISGVVVARTVEVGQTVAASFSTPTLFTIAKDLKEMQIETSIAEADVGGLKEGQPARFRVDAFPGQFFRGQVRQVRLSPTIQSNVVTYTVIVTADNPEGHLKPGMTAYVQITANRKQGVLRVTNAALRFRPATPEPGKDAPREPVKEGEKPAAAPGKGGGGAPGSGGRGARGGGGQATQQRVYKLVDGKPVAVPVKTGLSDANFTEIVEGDIKEGDKLVTRDLVAQGTAGPAAQPRMRMF</sequence>
<feature type="compositionally biased region" description="Gly residues" evidence="2">
    <location>
        <begin position="332"/>
        <end position="352"/>
    </location>
</feature>
<name>A0A6M4H6K5_9PROT</name>
<evidence type="ECO:0000256" key="2">
    <source>
        <dbReference type="SAM" id="MobiDB-lite"/>
    </source>
</evidence>
<dbReference type="GO" id="GO:1990281">
    <property type="term" value="C:efflux pump complex"/>
    <property type="evidence" value="ECO:0007669"/>
    <property type="project" value="TreeGrafter"/>
</dbReference>
<evidence type="ECO:0000259" key="5">
    <source>
        <dbReference type="Pfam" id="PF25917"/>
    </source>
</evidence>
<dbReference type="Proteomes" id="UP000503096">
    <property type="component" value="Chromosome"/>
</dbReference>
<dbReference type="PANTHER" id="PTHR30469:SF33">
    <property type="entry name" value="SLR1207 PROTEIN"/>
    <property type="match status" value="1"/>
</dbReference>
<dbReference type="InterPro" id="IPR058624">
    <property type="entry name" value="MdtA-like_HH"/>
</dbReference>
<dbReference type="Gene3D" id="2.40.30.170">
    <property type="match status" value="1"/>
</dbReference>
<evidence type="ECO:0000256" key="3">
    <source>
        <dbReference type="SAM" id="SignalP"/>
    </source>
</evidence>
<dbReference type="FunCoup" id="A0A6M4H6K5">
    <property type="interactions" value="303"/>
</dbReference>
<evidence type="ECO:0000259" key="6">
    <source>
        <dbReference type="Pfam" id="PF25954"/>
    </source>
</evidence>
<dbReference type="Pfam" id="PF25954">
    <property type="entry name" value="Beta-barrel_RND_2"/>
    <property type="match status" value="1"/>
</dbReference>
<feature type="domain" description="Multidrug resistance protein MdtA-like alpha-helical hairpin" evidence="4">
    <location>
        <begin position="104"/>
        <end position="172"/>
    </location>
</feature>
<dbReference type="InParanoid" id="A0A6M4H6K5"/>
<dbReference type="KEGG" id="upl:DSM104440_01379"/>
<protein>
    <submittedName>
        <fullName evidence="7">Multidrug resistance protein MdtA</fullName>
    </submittedName>
</protein>
<feature type="region of interest" description="Disordered" evidence="2">
    <location>
        <begin position="303"/>
        <end position="354"/>
    </location>
</feature>
<feature type="domain" description="Multidrug resistance protein MdtA-like barrel-sandwich hybrid" evidence="5">
    <location>
        <begin position="63"/>
        <end position="201"/>
    </location>
</feature>
<dbReference type="FunFam" id="2.40.30.170:FF:000010">
    <property type="entry name" value="Efflux RND transporter periplasmic adaptor subunit"/>
    <property type="match status" value="1"/>
</dbReference>